<gene>
    <name evidence="3" type="ORF">BD310DRAFT_971021</name>
</gene>
<keyword evidence="2" id="KW-0812">Transmembrane</keyword>
<accession>A0A4Q9PH34</accession>
<organism evidence="3 4">
    <name type="scientific">Dichomitus squalens</name>
    <dbReference type="NCBI Taxonomy" id="114155"/>
    <lineage>
        <taxon>Eukaryota</taxon>
        <taxon>Fungi</taxon>
        <taxon>Dikarya</taxon>
        <taxon>Basidiomycota</taxon>
        <taxon>Agaricomycotina</taxon>
        <taxon>Agaricomycetes</taxon>
        <taxon>Polyporales</taxon>
        <taxon>Polyporaceae</taxon>
        <taxon>Dichomitus</taxon>
    </lineage>
</organism>
<dbReference type="Proteomes" id="UP000292082">
    <property type="component" value="Unassembled WGS sequence"/>
</dbReference>
<keyword evidence="4" id="KW-1185">Reference proteome</keyword>
<feature type="transmembrane region" description="Helical" evidence="2">
    <location>
        <begin position="172"/>
        <end position="192"/>
    </location>
</feature>
<evidence type="ECO:0000313" key="4">
    <source>
        <dbReference type="Proteomes" id="UP000292082"/>
    </source>
</evidence>
<keyword evidence="2" id="KW-1133">Transmembrane helix</keyword>
<protein>
    <submittedName>
        <fullName evidence="3">Uncharacterized protein</fullName>
    </submittedName>
</protein>
<feature type="region of interest" description="Disordered" evidence="1">
    <location>
        <begin position="324"/>
        <end position="357"/>
    </location>
</feature>
<feature type="transmembrane region" description="Helical" evidence="2">
    <location>
        <begin position="54"/>
        <end position="74"/>
    </location>
</feature>
<name>A0A4Q9PH34_9APHY</name>
<dbReference type="STRING" id="114155.A0A4Q9PH34"/>
<reference evidence="3 4" key="1">
    <citation type="submission" date="2019-01" db="EMBL/GenBank/DDBJ databases">
        <title>Draft genome sequences of three monokaryotic isolates of the white-rot basidiomycete fungus Dichomitus squalens.</title>
        <authorList>
            <consortium name="DOE Joint Genome Institute"/>
            <person name="Lopez S.C."/>
            <person name="Andreopoulos B."/>
            <person name="Pangilinan J."/>
            <person name="Lipzen A."/>
            <person name="Riley R."/>
            <person name="Ahrendt S."/>
            <person name="Ng V."/>
            <person name="Barry K."/>
            <person name="Daum C."/>
            <person name="Grigoriev I.V."/>
            <person name="Hilden K.S."/>
            <person name="Makela M.R."/>
            <person name="de Vries R.P."/>
        </authorList>
    </citation>
    <scope>NUCLEOTIDE SEQUENCE [LARGE SCALE GENOMIC DNA]</scope>
    <source>
        <strain evidence="3 4">CBS 464.89</strain>
    </source>
</reference>
<dbReference type="AlphaFoldDB" id="A0A4Q9PH34"/>
<keyword evidence="2" id="KW-0472">Membrane</keyword>
<feature type="transmembrane region" description="Helical" evidence="2">
    <location>
        <begin position="223"/>
        <end position="242"/>
    </location>
</feature>
<feature type="transmembrane region" description="Helical" evidence="2">
    <location>
        <begin position="15"/>
        <end position="42"/>
    </location>
</feature>
<sequence length="357" mass="38635">MSISEIASEMSSVRLALGCLLVETLLCGGFIALHAVIVWQFLSRSSPHARSKRDILLIGASAVMFVLAILHLVIDLDILVQSGLLRGVDVATLAKGITTWNGQTKLGFAKLTIYILQTFIGDSFMIYRAFIIWNNSCYIIAWPVILLTGEVASGFSSLAIGQLSPPARFHAFLQAYLVIAVVTNALATVLVMRPLWSSRGEVSEYRPDGFRLRTVRWRVAKSIVQSAAVFTISAICFTVNSFVSPLGLSASHYIFPPTVAIVFTIAVARICLSTVQESPRPSALEMNYNGPRIQSCPSLPITVDDIEDYSALPIAIHVSVSRTSDHGSMSSCGPHSSASSAKGKDEKYVVEENPGVV</sequence>
<feature type="transmembrane region" description="Helical" evidence="2">
    <location>
        <begin position="137"/>
        <end position="160"/>
    </location>
</feature>
<feature type="transmembrane region" description="Helical" evidence="2">
    <location>
        <begin position="254"/>
        <end position="272"/>
    </location>
</feature>
<evidence type="ECO:0000256" key="2">
    <source>
        <dbReference type="SAM" id="Phobius"/>
    </source>
</evidence>
<evidence type="ECO:0000256" key="1">
    <source>
        <dbReference type="SAM" id="MobiDB-lite"/>
    </source>
</evidence>
<feature type="transmembrane region" description="Helical" evidence="2">
    <location>
        <begin position="111"/>
        <end position="130"/>
    </location>
</feature>
<feature type="compositionally biased region" description="Low complexity" evidence="1">
    <location>
        <begin position="328"/>
        <end position="340"/>
    </location>
</feature>
<proteinExistence type="predicted"/>
<dbReference type="EMBL" id="ML145272">
    <property type="protein sequence ID" value="TBU52006.1"/>
    <property type="molecule type" value="Genomic_DNA"/>
</dbReference>
<evidence type="ECO:0000313" key="3">
    <source>
        <dbReference type="EMBL" id="TBU52006.1"/>
    </source>
</evidence>